<dbReference type="AlphaFoldDB" id="A0A0F9XHJ5"/>
<keyword evidence="1" id="KW-0472">Membrane</keyword>
<comment type="caution">
    <text evidence="2">The sequence shown here is derived from an EMBL/GenBank/DDBJ whole genome shotgun (WGS) entry which is preliminary data.</text>
</comment>
<keyword evidence="1" id="KW-1133">Transmembrane helix</keyword>
<reference evidence="2" key="1">
    <citation type="journal article" date="2015" name="Nature">
        <title>Complex archaea that bridge the gap between prokaryotes and eukaryotes.</title>
        <authorList>
            <person name="Spang A."/>
            <person name="Saw J.H."/>
            <person name="Jorgensen S.L."/>
            <person name="Zaremba-Niedzwiedzka K."/>
            <person name="Martijn J."/>
            <person name="Lind A.E."/>
            <person name="van Eijk R."/>
            <person name="Schleper C."/>
            <person name="Guy L."/>
            <person name="Ettema T.J."/>
        </authorList>
    </citation>
    <scope>NUCLEOTIDE SEQUENCE</scope>
</reference>
<feature type="transmembrane region" description="Helical" evidence="1">
    <location>
        <begin position="6"/>
        <end position="24"/>
    </location>
</feature>
<accession>A0A0F9XHJ5</accession>
<organism evidence="2">
    <name type="scientific">marine sediment metagenome</name>
    <dbReference type="NCBI Taxonomy" id="412755"/>
    <lineage>
        <taxon>unclassified sequences</taxon>
        <taxon>metagenomes</taxon>
        <taxon>ecological metagenomes</taxon>
    </lineage>
</organism>
<proteinExistence type="predicted"/>
<keyword evidence="1" id="KW-0812">Transmembrane</keyword>
<gene>
    <name evidence="2" type="ORF">LCGC14_0146420</name>
</gene>
<feature type="transmembrane region" description="Helical" evidence="1">
    <location>
        <begin position="31"/>
        <end position="51"/>
    </location>
</feature>
<evidence type="ECO:0000256" key="1">
    <source>
        <dbReference type="SAM" id="Phobius"/>
    </source>
</evidence>
<protein>
    <submittedName>
        <fullName evidence="2">Uncharacterized protein</fullName>
    </submittedName>
</protein>
<evidence type="ECO:0000313" key="2">
    <source>
        <dbReference type="EMBL" id="KKN98531.1"/>
    </source>
</evidence>
<sequence length="58" mass="6302">MKNLLLHVALVPIISLLYYAVLVLTGITNEVFVIALMFPGFLLFALGSSVIEHITGQS</sequence>
<dbReference type="EMBL" id="LAZR01000051">
    <property type="protein sequence ID" value="KKN98531.1"/>
    <property type="molecule type" value="Genomic_DNA"/>
</dbReference>
<name>A0A0F9XHJ5_9ZZZZ</name>